<keyword evidence="5 7" id="KW-0560">Oxidoreductase</keyword>
<reference evidence="7 8" key="1">
    <citation type="journal article" date="2020" name="ISME J.">
        <title>Comparative genomics reveals insights into cyanobacterial evolution and habitat adaptation.</title>
        <authorList>
            <person name="Chen M.Y."/>
            <person name="Teng W.K."/>
            <person name="Zhao L."/>
            <person name="Hu C.X."/>
            <person name="Zhou Y.K."/>
            <person name="Han B.P."/>
            <person name="Song L.R."/>
            <person name="Shu W.S."/>
        </authorList>
    </citation>
    <scope>NUCLEOTIDE SEQUENCE [LARGE SCALE GENOMIC DNA]</scope>
    <source>
        <strain evidence="7 8">FACHB-159</strain>
    </source>
</reference>
<keyword evidence="6" id="KW-0627">Porphyrin biosynthesis</keyword>
<evidence type="ECO:0000256" key="4">
    <source>
        <dbReference type="ARBA" id="ARBA00012869"/>
    </source>
</evidence>
<evidence type="ECO:0000256" key="5">
    <source>
        <dbReference type="ARBA" id="ARBA00023002"/>
    </source>
</evidence>
<dbReference type="GO" id="GO:0004109">
    <property type="term" value="F:coproporphyrinogen oxidase activity"/>
    <property type="evidence" value="ECO:0007669"/>
    <property type="project" value="UniProtKB-EC"/>
</dbReference>
<evidence type="ECO:0000256" key="2">
    <source>
        <dbReference type="ARBA" id="ARBA00010644"/>
    </source>
</evidence>
<dbReference type="Gene3D" id="3.40.1500.10">
    <property type="entry name" value="Coproporphyrinogen III oxidase, aerobic"/>
    <property type="match status" value="1"/>
</dbReference>
<comment type="similarity">
    <text evidence="2">Belongs to the aerobic coproporphyrinogen-III oxidase family.</text>
</comment>
<dbReference type="EC" id="1.3.3.3" evidence="4"/>
<evidence type="ECO:0000256" key="3">
    <source>
        <dbReference type="ARBA" id="ARBA00011738"/>
    </source>
</evidence>
<accession>A0ABR8KHN5</accession>
<comment type="pathway">
    <text evidence="1">Porphyrin-containing compound metabolism; protoporphyrin-IX biosynthesis; protoporphyrinogen-IX from coproporphyrinogen-III (O2 route): step 1/1.</text>
</comment>
<comment type="caution">
    <text evidence="7">The sequence shown here is derived from an EMBL/GenBank/DDBJ whole genome shotgun (WGS) entry which is preliminary data.</text>
</comment>
<dbReference type="NCBIfam" id="NF003727">
    <property type="entry name" value="PRK05330.1"/>
    <property type="match status" value="1"/>
</dbReference>
<dbReference type="InterPro" id="IPR036406">
    <property type="entry name" value="Coprogen_oxidase_aer_sf"/>
</dbReference>
<dbReference type="RefSeq" id="WP_190959558.1">
    <property type="nucleotide sequence ID" value="NZ_JACJTU010000066.1"/>
</dbReference>
<comment type="subunit">
    <text evidence="3">Homodimer.</text>
</comment>
<dbReference type="EMBL" id="JACJTU010000066">
    <property type="protein sequence ID" value="MBD2739048.1"/>
    <property type="molecule type" value="Genomic_DNA"/>
</dbReference>
<protein>
    <recommendedName>
        <fullName evidence="4">coproporphyrinogen oxidase</fullName>
        <ecNumber evidence="4">1.3.3.3</ecNumber>
    </recommendedName>
</protein>
<name>A0ABR8KHN5_9NOSO</name>
<proteinExistence type="inferred from homology"/>
<organism evidence="7 8">
    <name type="scientific">Nostoc paludosum FACHB-159</name>
    <dbReference type="NCBI Taxonomy" id="2692908"/>
    <lineage>
        <taxon>Bacteria</taxon>
        <taxon>Bacillati</taxon>
        <taxon>Cyanobacteriota</taxon>
        <taxon>Cyanophyceae</taxon>
        <taxon>Nostocales</taxon>
        <taxon>Nostocaceae</taxon>
        <taxon>Nostoc</taxon>
    </lineage>
</organism>
<evidence type="ECO:0000256" key="1">
    <source>
        <dbReference type="ARBA" id="ARBA00005168"/>
    </source>
</evidence>
<dbReference type="SUPFAM" id="SSF102886">
    <property type="entry name" value="Coproporphyrinogen III oxidase"/>
    <property type="match status" value="1"/>
</dbReference>
<dbReference type="InterPro" id="IPR001260">
    <property type="entry name" value="Coprogen_oxidase_aer"/>
</dbReference>
<evidence type="ECO:0000313" key="8">
    <source>
        <dbReference type="Proteomes" id="UP000637383"/>
    </source>
</evidence>
<dbReference type="PANTHER" id="PTHR10755:SF0">
    <property type="entry name" value="OXYGEN-DEPENDENT COPROPORPHYRINOGEN-III OXIDASE, MITOCHONDRIAL"/>
    <property type="match status" value="1"/>
</dbReference>
<keyword evidence="8" id="KW-1185">Reference proteome</keyword>
<evidence type="ECO:0000256" key="6">
    <source>
        <dbReference type="ARBA" id="ARBA00023244"/>
    </source>
</evidence>
<gene>
    <name evidence="7" type="primary">hemF</name>
    <name evidence="7" type="ORF">H6H03_35165</name>
</gene>
<dbReference type="PIRSF" id="PIRSF000166">
    <property type="entry name" value="Coproporphyri_ox"/>
    <property type="match status" value="1"/>
</dbReference>
<sequence>MPKVQEKLVTKQVGTHSHITTVFEQMFDSTCQAIEAIDGKRFEQQSWTRNEQGVWVSGESSDGAVYIDRVLNNGNVFEKIGVNYVAIKGELPFGMTFQKSGALATPEVDRIAGDKGTPYFATGTSLVIHPRNPMVPIAHVNYRYFQIGHSTQPQHWWFGGGADLTPAYLFEEDAAHFHKVHKAVCDKYDSSYYPHFKKSCDEYFYVSHRGESRGVGGIFFDHLNQRPQEELLGFVKDCTEAFIPAYMPIVEQRKDLEFTEENKHWQHIVRGRYVEFILTSDRGARFGLASGMVNPQSVFNCMPPLASWKYDDQPILGSQEATLREVLKQPREWA</sequence>
<dbReference type="PRINTS" id="PR00073">
    <property type="entry name" value="COPRGNOXDASE"/>
</dbReference>
<dbReference type="Proteomes" id="UP000637383">
    <property type="component" value="Unassembled WGS sequence"/>
</dbReference>
<evidence type="ECO:0000313" key="7">
    <source>
        <dbReference type="EMBL" id="MBD2739048.1"/>
    </source>
</evidence>
<dbReference type="PANTHER" id="PTHR10755">
    <property type="entry name" value="COPROPORPHYRINOGEN III OXIDASE, MITOCHONDRIAL"/>
    <property type="match status" value="1"/>
</dbReference>
<dbReference type="Pfam" id="PF01218">
    <property type="entry name" value="Coprogen_oxidas"/>
    <property type="match status" value="1"/>
</dbReference>